<organism evidence="2 3">
    <name type="scientific">Rhizophagus irregularis (strain DAOM 197198w)</name>
    <name type="common">Glomus intraradices</name>
    <dbReference type="NCBI Taxonomy" id="1432141"/>
    <lineage>
        <taxon>Eukaryota</taxon>
        <taxon>Fungi</taxon>
        <taxon>Fungi incertae sedis</taxon>
        <taxon>Mucoromycota</taxon>
        <taxon>Glomeromycotina</taxon>
        <taxon>Glomeromycetes</taxon>
        <taxon>Glomerales</taxon>
        <taxon>Glomeraceae</taxon>
        <taxon>Rhizophagus</taxon>
    </lineage>
</organism>
<accession>A0A015LFK1</accession>
<feature type="domain" description="Integrase zinc-binding" evidence="1">
    <location>
        <begin position="46"/>
        <end position="78"/>
    </location>
</feature>
<dbReference type="InterPro" id="IPR041588">
    <property type="entry name" value="Integrase_H2C2"/>
</dbReference>
<comment type="caution">
    <text evidence="2">The sequence shown here is derived from an EMBL/GenBank/DDBJ whole genome shotgun (WGS) entry which is preliminary data.</text>
</comment>
<name>A0A015LFK1_RHIIW</name>
<dbReference type="Proteomes" id="UP000022910">
    <property type="component" value="Unassembled WGS sequence"/>
</dbReference>
<dbReference type="HOGENOM" id="CLU_2623315_0_0_1"/>
<sequence>MEEDKYNEIIKNIDNEQHYRIKDGLLYRVKDNRELRVIRKYEFEGLMYIAHDHELSGHFGIDATHERVKEKYYWKGMK</sequence>
<proteinExistence type="predicted"/>
<evidence type="ECO:0000313" key="3">
    <source>
        <dbReference type="Proteomes" id="UP000022910"/>
    </source>
</evidence>
<evidence type="ECO:0000313" key="2">
    <source>
        <dbReference type="EMBL" id="EXX53598.1"/>
    </source>
</evidence>
<dbReference type="Gene3D" id="1.10.340.70">
    <property type="match status" value="1"/>
</dbReference>
<dbReference type="EMBL" id="JEMT01028833">
    <property type="protein sequence ID" value="EXX53598.1"/>
    <property type="molecule type" value="Genomic_DNA"/>
</dbReference>
<protein>
    <recommendedName>
        <fullName evidence="1">Integrase zinc-binding domain-containing protein</fullName>
    </recommendedName>
</protein>
<evidence type="ECO:0000259" key="1">
    <source>
        <dbReference type="Pfam" id="PF17921"/>
    </source>
</evidence>
<keyword evidence="3" id="KW-1185">Reference proteome</keyword>
<dbReference type="Pfam" id="PF17921">
    <property type="entry name" value="Integrase_H2C2"/>
    <property type="match status" value="1"/>
</dbReference>
<dbReference type="AlphaFoldDB" id="A0A015LFK1"/>
<gene>
    <name evidence="2" type="ORF">RirG_242430</name>
</gene>
<reference evidence="2 3" key="1">
    <citation type="submission" date="2014-02" db="EMBL/GenBank/DDBJ databases">
        <title>Single nucleus genome sequencing reveals high similarity among nuclei of an endomycorrhizal fungus.</title>
        <authorList>
            <person name="Lin K."/>
            <person name="Geurts R."/>
            <person name="Zhang Z."/>
            <person name="Limpens E."/>
            <person name="Saunders D.G."/>
            <person name="Mu D."/>
            <person name="Pang E."/>
            <person name="Cao H."/>
            <person name="Cha H."/>
            <person name="Lin T."/>
            <person name="Zhou Q."/>
            <person name="Shang Y."/>
            <person name="Li Y."/>
            <person name="Ivanov S."/>
            <person name="Sharma T."/>
            <person name="Velzen R.V."/>
            <person name="Ruijter N.D."/>
            <person name="Aanen D.K."/>
            <person name="Win J."/>
            <person name="Kamoun S."/>
            <person name="Bisseling T."/>
            <person name="Huang S."/>
        </authorList>
    </citation>
    <scope>NUCLEOTIDE SEQUENCE [LARGE SCALE GENOMIC DNA]</scope>
    <source>
        <strain evidence="3">DAOM197198w</strain>
    </source>
</reference>